<dbReference type="InterPro" id="IPR000772">
    <property type="entry name" value="Ricin_B_lectin"/>
</dbReference>
<accession>A0A4Q1R1X8</accession>
<evidence type="ECO:0000313" key="4">
    <source>
        <dbReference type="Proteomes" id="UP000289482"/>
    </source>
</evidence>
<dbReference type="InterPro" id="IPR035992">
    <property type="entry name" value="Ricin_B-like_lectins"/>
</dbReference>
<dbReference type="EMBL" id="SDIF01000032">
    <property type="protein sequence ID" value="RXS66841.1"/>
    <property type="molecule type" value="Genomic_DNA"/>
</dbReference>
<comment type="caution">
    <text evidence="3">The sequence shown here is derived from an EMBL/GenBank/DDBJ whole genome shotgun (WGS) entry which is preliminary data.</text>
</comment>
<reference evidence="3 4" key="1">
    <citation type="submission" date="2019-01" db="EMBL/GenBank/DDBJ databases">
        <title>Draft genome sequences of the type strain Streptomyces sioyaensis DSM 40032 and its novel strain, TM32, a thermotolerant antibiotics-producing actinobacterium.</title>
        <authorList>
            <person name="Nakaew N."/>
            <person name="Lumyong S."/>
            <person name="Sloan W.T."/>
            <person name="Sungthong R."/>
        </authorList>
    </citation>
    <scope>NUCLEOTIDE SEQUENCE [LARGE SCALE GENOMIC DNA]</scope>
    <source>
        <strain evidence="3 4">DSM 40032</strain>
    </source>
</reference>
<keyword evidence="4" id="KW-1185">Reference proteome</keyword>
<dbReference type="Pfam" id="PF14200">
    <property type="entry name" value="RicinB_lectin_2"/>
    <property type="match status" value="1"/>
</dbReference>
<feature type="domain" description="Ricin B lectin" evidence="2">
    <location>
        <begin position="248"/>
        <end position="303"/>
    </location>
</feature>
<name>A0A4Q1R1X8_9ACTN</name>
<feature type="compositionally biased region" description="Pro residues" evidence="1">
    <location>
        <begin position="76"/>
        <end position="86"/>
    </location>
</feature>
<proteinExistence type="predicted"/>
<evidence type="ECO:0000256" key="1">
    <source>
        <dbReference type="SAM" id="MobiDB-lite"/>
    </source>
</evidence>
<feature type="compositionally biased region" description="Basic and acidic residues" evidence="1">
    <location>
        <begin position="88"/>
        <end position="103"/>
    </location>
</feature>
<protein>
    <submittedName>
        <fullName evidence="3">XRE family transcriptional regulator</fullName>
    </submittedName>
</protein>
<feature type="region of interest" description="Disordered" evidence="1">
    <location>
        <begin position="73"/>
        <end position="105"/>
    </location>
</feature>
<evidence type="ECO:0000313" key="3">
    <source>
        <dbReference type="EMBL" id="RXS66841.1"/>
    </source>
</evidence>
<evidence type="ECO:0000259" key="2">
    <source>
        <dbReference type="Pfam" id="PF14200"/>
    </source>
</evidence>
<organism evidence="3 4">
    <name type="scientific">Streptomyces sioyaensis</name>
    <dbReference type="NCBI Taxonomy" id="67364"/>
    <lineage>
        <taxon>Bacteria</taxon>
        <taxon>Bacillati</taxon>
        <taxon>Actinomycetota</taxon>
        <taxon>Actinomycetes</taxon>
        <taxon>Kitasatosporales</taxon>
        <taxon>Streptomycetaceae</taxon>
        <taxon>Streptomyces</taxon>
    </lineage>
</organism>
<dbReference type="Gene3D" id="2.80.10.50">
    <property type="match status" value="1"/>
</dbReference>
<dbReference type="Proteomes" id="UP000289482">
    <property type="component" value="Unassembled WGS sequence"/>
</dbReference>
<gene>
    <name evidence="3" type="ORF">EST54_14095</name>
</gene>
<sequence>MRALRAWSGLSYRQLEGKAAARGDTLASSTIATALGRATLPREPFVAAFTRACGLGAAETQRWLDARRCLAMAQQPPGPRTGPVPPGADERAASDPAEVDRAPRSRYRHRHLRLIAAAAIGAGAALGAQTLLSALSAPHRTTTATHAVQGLALLAVGSWAQIHPARTPRLCVTEGRDRTHHYATAIAAQYPCAQAVAPRTYVEPVGENLVQIQWHHPKYGIGCLTLLHDGPGRDLIEPRDDCAEDNPAQQFRIEPLDPRASAHFRLRPAATGQCLSVRDQDTVDGAEIVQGRCSGARDQEFLITLIPPA</sequence>
<dbReference type="AlphaFoldDB" id="A0A4Q1R1X8"/>
<dbReference type="SUPFAM" id="SSF50370">
    <property type="entry name" value="Ricin B-like lectins"/>
    <property type="match status" value="1"/>
</dbReference>
<dbReference type="CDD" id="cd00161">
    <property type="entry name" value="beta-trefoil_Ricin-like"/>
    <property type="match status" value="1"/>
</dbReference>